<sequence length="189" mass="22097">MVKLFQMSQRHQFEGLIRPHLRELYSYAYRLCRNRERAEDIVQDLVVRLYQGKSRLDQVDNLRPWLYKSLFRQYLNDKRSESRSPFGYIDGAEETLAELEDMGEPPEALTARHLQQANLQQALQYLRPEFREILLIHDLEGFSVQETADILGIPLGTVKSRVHRARNNLRKILIQGTESVGPVFSEIEG</sequence>
<keyword evidence="5" id="KW-0804">Transcription</keyword>
<dbReference type="EMBL" id="UOFT01000042">
    <property type="protein sequence ID" value="VAW95089.1"/>
    <property type="molecule type" value="Genomic_DNA"/>
</dbReference>
<dbReference type="InterPro" id="IPR036388">
    <property type="entry name" value="WH-like_DNA-bd_sf"/>
</dbReference>
<dbReference type="PANTHER" id="PTHR43133:SF8">
    <property type="entry name" value="RNA POLYMERASE SIGMA FACTOR HI_1459-RELATED"/>
    <property type="match status" value="1"/>
</dbReference>
<name>A0A3B1AA29_9ZZZZ</name>
<organism evidence="8">
    <name type="scientific">hydrothermal vent metagenome</name>
    <dbReference type="NCBI Taxonomy" id="652676"/>
    <lineage>
        <taxon>unclassified sequences</taxon>
        <taxon>metagenomes</taxon>
        <taxon>ecological metagenomes</taxon>
    </lineage>
</organism>
<keyword evidence="3" id="KW-0731">Sigma factor</keyword>
<dbReference type="InterPro" id="IPR013249">
    <property type="entry name" value="RNA_pol_sigma70_r4_t2"/>
</dbReference>
<accession>A0A3B1AA29</accession>
<dbReference type="SUPFAM" id="SSF88659">
    <property type="entry name" value="Sigma3 and sigma4 domains of RNA polymerase sigma factors"/>
    <property type="match status" value="1"/>
</dbReference>
<keyword evidence="2" id="KW-0805">Transcription regulation</keyword>
<evidence type="ECO:0000256" key="5">
    <source>
        <dbReference type="ARBA" id="ARBA00023163"/>
    </source>
</evidence>
<dbReference type="Gene3D" id="1.10.10.10">
    <property type="entry name" value="Winged helix-like DNA-binding domain superfamily/Winged helix DNA-binding domain"/>
    <property type="match status" value="1"/>
</dbReference>
<proteinExistence type="inferred from homology"/>
<dbReference type="Pfam" id="PF08281">
    <property type="entry name" value="Sigma70_r4_2"/>
    <property type="match status" value="1"/>
</dbReference>
<dbReference type="Pfam" id="PF04542">
    <property type="entry name" value="Sigma70_r2"/>
    <property type="match status" value="1"/>
</dbReference>
<comment type="similarity">
    <text evidence="1">Belongs to the sigma-70 factor family. ECF subfamily.</text>
</comment>
<evidence type="ECO:0000259" key="7">
    <source>
        <dbReference type="Pfam" id="PF08281"/>
    </source>
</evidence>
<evidence type="ECO:0000259" key="6">
    <source>
        <dbReference type="Pfam" id="PF04542"/>
    </source>
</evidence>
<dbReference type="GO" id="GO:0006352">
    <property type="term" value="P:DNA-templated transcription initiation"/>
    <property type="evidence" value="ECO:0007669"/>
    <property type="project" value="InterPro"/>
</dbReference>
<evidence type="ECO:0000313" key="8">
    <source>
        <dbReference type="EMBL" id="VAW95089.1"/>
    </source>
</evidence>
<gene>
    <name evidence="8" type="ORF">MNBD_GAMMA23-449</name>
</gene>
<protein>
    <submittedName>
        <fullName evidence="8">Uncharacterized protein</fullName>
    </submittedName>
</protein>
<keyword evidence="4" id="KW-0238">DNA-binding</keyword>
<dbReference type="SUPFAM" id="SSF88946">
    <property type="entry name" value="Sigma2 domain of RNA polymerase sigma factors"/>
    <property type="match status" value="1"/>
</dbReference>
<dbReference type="InterPro" id="IPR013324">
    <property type="entry name" value="RNA_pol_sigma_r3/r4-like"/>
</dbReference>
<dbReference type="InterPro" id="IPR013325">
    <property type="entry name" value="RNA_pol_sigma_r2"/>
</dbReference>
<dbReference type="GO" id="GO:0016987">
    <property type="term" value="F:sigma factor activity"/>
    <property type="evidence" value="ECO:0007669"/>
    <property type="project" value="UniProtKB-KW"/>
</dbReference>
<dbReference type="InterPro" id="IPR039425">
    <property type="entry name" value="RNA_pol_sigma-70-like"/>
</dbReference>
<reference evidence="8" key="1">
    <citation type="submission" date="2018-06" db="EMBL/GenBank/DDBJ databases">
        <authorList>
            <person name="Zhirakovskaya E."/>
        </authorList>
    </citation>
    <scope>NUCLEOTIDE SEQUENCE</scope>
</reference>
<dbReference type="GO" id="GO:0003677">
    <property type="term" value="F:DNA binding"/>
    <property type="evidence" value="ECO:0007669"/>
    <property type="project" value="UniProtKB-KW"/>
</dbReference>
<dbReference type="InterPro" id="IPR014284">
    <property type="entry name" value="RNA_pol_sigma-70_dom"/>
</dbReference>
<feature type="domain" description="RNA polymerase sigma-70 region 2" evidence="6">
    <location>
        <begin position="16"/>
        <end position="83"/>
    </location>
</feature>
<feature type="domain" description="RNA polymerase sigma factor 70 region 4 type 2" evidence="7">
    <location>
        <begin position="118"/>
        <end position="168"/>
    </location>
</feature>
<evidence type="ECO:0000256" key="1">
    <source>
        <dbReference type="ARBA" id="ARBA00010641"/>
    </source>
</evidence>
<dbReference type="PANTHER" id="PTHR43133">
    <property type="entry name" value="RNA POLYMERASE ECF-TYPE SIGMA FACTO"/>
    <property type="match status" value="1"/>
</dbReference>
<dbReference type="Gene3D" id="1.10.1740.10">
    <property type="match status" value="1"/>
</dbReference>
<evidence type="ECO:0000256" key="3">
    <source>
        <dbReference type="ARBA" id="ARBA00023082"/>
    </source>
</evidence>
<evidence type="ECO:0000256" key="2">
    <source>
        <dbReference type="ARBA" id="ARBA00023015"/>
    </source>
</evidence>
<dbReference type="NCBIfam" id="TIGR02937">
    <property type="entry name" value="sigma70-ECF"/>
    <property type="match status" value="1"/>
</dbReference>
<dbReference type="CDD" id="cd06171">
    <property type="entry name" value="Sigma70_r4"/>
    <property type="match status" value="1"/>
</dbReference>
<dbReference type="AlphaFoldDB" id="A0A3B1AA29"/>
<evidence type="ECO:0000256" key="4">
    <source>
        <dbReference type="ARBA" id="ARBA00023125"/>
    </source>
</evidence>
<dbReference type="InterPro" id="IPR007627">
    <property type="entry name" value="RNA_pol_sigma70_r2"/>
</dbReference>